<organism evidence="1 2">
    <name type="scientific">Priestia endophytica DSM 13796</name>
    <dbReference type="NCBI Taxonomy" id="1121089"/>
    <lineage>
        <taxon>Bacteria</taxon>
        <taxon>Bacillati</taxon>
        <taxon>Bacillota</taxon>
        <taxon>Bacilli</taxon>
        <taxon>Bacillales</taxon>
        <taxon>Bacillaceae</taxon>
        <taxon>Priestia</taxon>
    </lineage>
</organism>
<protein>
    <recommendedName>
        <fullName evidence="3">Lipoprotein</fullName>
    </recommendedName>
</protein>
<evidence type="ECO:0000313" key="2">
    <source>
        <dbReference type="Proteomes" id="UP000182762"/>
    </source>
</evidence>
<comment type="caution">
    <text evidence="1">The sequence shown here is derived from an EMBL/GenBank/DDBJ whole genome shotgun (WGS) entry which is preliminary data.</text>
</comment>
<keyword evidence="2" id="KW-1185">Reference proteome</keyword>
<dbReference type="EMBL" id="FOXX01000016">
    <property type="protein sequence ID" value="SFQ85808.1"/>
    <property type="molecule type" value="Genomic_DNA"/>
</dbReference>
<sequence>MKIVNLLITLIAVLLFISGCSTQVSKEKNKVGDTSRHSVFNLDAETIKNLEKGIIKGTPLRLDNDIKMSDVERIWGKPNEHFDHEDIQTYGYTIENQNFIIDEDEMKEIYTIQVELDYSKDEILEIMGKPTKPGDIFIYEKENYIIQFEKFNNKWRLILRKK</sequence>
<evidence type="ECO:0008006" key="3">
    <source>
        <dbReference type="Google" id="ProtNLM"/>
    </source>
</evidence>
<dbReference type="Proteomes" id="UP000182762">
    <property type="component" value="Unassembled WGS sequence"/>
</dbReference>
<name>A0A1I6BXY8_9BACI</name>
<accession>A0A1I6BXY8</accession>
<dbReference type="PROSITE" id="PS51257">
    <property type="entry name" value="PROKAR_LIPOPROTEIN"/>
    <property type="match status" value="1"/>
</dbReference>
<dbReference type="RefSeq" id="WP_061803015.1">
    <property type="nucleotide sequence ID" value="NZ_FOXX01000016.1"/>
</dbReference>
<dbReference type="GeneID" id="93713016"/>
<gene>
    <name evidence="1" type="ORF">SAMN02745910_04482</name>
</gene>
<reference evidence="1 2" key="1">
    <citation type="submission" date="2016-10" db="EMBL/GenBank/DDBJ databases">
        <authorList>
            <person name="Varghese N."/>
            <person name="Submissions S."/>
        </authorList>
    </citation>
    <scope>NUCLEOTIDE SEQUENCE [LARGE SCALE GENOMIC DNA]</scope>
    <source>
        <strain evidence="1 2">DSM 13796</strain>
    </source>
</reference>
<proteinExistence type="predicted"/>
<evidence type="ECO:0000313" key="1">
    <source>
        <dbReference type="EMBL" id="SFQ85808.1"/>
    </source>
</evidence>